<comment type="caution">
    <text evidence="1">The sequence shown here is derived from an EMBL/GenBank/DDBJ whole genome shotgun (WGS) entry which is preliminary data.</text>
</comment>
<proteinExistence type="predicted"/>
<reference evidence="1" key="1">
    <citation type="submission" date="2013-11" db="EMBL/GenBank/DDBJ databases">
        <title>Genome sequence of the fusiform rust pathogen reveals effectors for host alternation and coevolution with pine.</title>
        <authorList>
            <consortium name="DOE Joint Genome Institute"/>
            <person name="Smith K."/>
            <person name="Pendleton A."/>
            <person name="Kubisiak T."/>
            <person name="Anderson C."/>
            <person name="Salamov A."/>
            <person name="Aerts A."/>
            <person name="Riley R."/>
            <person name="Clum A."/>
            <person name="Lindquist E."/>
            <person name="Ence D."/>
            <person name="Campbell M."/>
            <person name="Kronenberg Z."/>
            <person name="Feau N."/>
            <person name="Dhillon B."/>
            <person name="Hamelin R."/>
            <person name="Burleigh J."/>
            <person name="Smith J."/>
            <person name="Yandell M."/>
            <person name="Nelson C."/>
            <person name="Grigoriev I."/>
            <person name="Davis J."/>
        </authorList>
    </citation>
    <scope>NUCLEOTIDE SEQUENCE</scope>
    <source>
        <strain evidence="1">G11</strain>
    </source>
</reference>
<accession>A0A9P6NDY5</accession>
<dbReference type="OrthoDB" id="2501718at2759"/>
<dbReference type="EMBL" id="MU167297">
    <property type="protein sequence ID" value="KAG0144329.1"/>
    <property type="molecule type" value="Genomic_DNA"/>
</dbReference>
<organism evidence="1 2">
    <name type="scientific">Cronartium quercuum f. sp. fusiforme G11</name>
    <dbReference type="NCBI Taxonomy" id="708437"/>
    <lineage>
        <taxon>Eukaryota</taxon>
        <taxon>Fungi</taxon>
        <taxon>Dikarya</taxon>
        <taxon>Basidiomycota</taxon>
        <taxon>Pucciniomycotina</taxon>
        <taxon>Pucciniomycetes</taxon>
        <taxon>Pucciniales</taxon>
        <taxon>Coleosporiaceae</taxon>
        <taxon>Cronartium</taxon>
    </lineage>
</organism>
<evidence type="ECO:0000313" key="1">
    <source>
        <dbReference type="EMBL" id="KAG0144329.1"/>
    </source>
</evidence>
<evidence type="ECO:0000313" key="2">
    <source>
        <dbReference type="Proteomes" id="UP000886653"/>
    </source>
</evidence>
<protein>
    <submittedName>
        <fullName evidence="1">Uncharacterized protein</fullName>
    </submittedName>
</protein>
<dbReference type="AlphaFoldDB" id="A0A9P6NDY5"/>
<dbReference type="Proteomes" id="UP000886653">
    <property type="component" value="Unassembled WGS sequence"/>
</dbReference>
<name>A0A9P6NDY5_9BASI</name>
<gene>
    <name evidence="1" type="ORF">CROQUDRAFT_660106</name>
</gene>
<sequence>MSHSIHTTIAIMPEKTQASLSQPSLCLLGHSDFYFHDQYLPDSPGADFILASSDPHQCWFAVDSQKFFGSSWNMFNKAHDDQSKLESYKGLPILYLTERRAVLQNIVLSMDPEAMPDFGQVDFEAIVATLEIAVDKYNLPTLEKLCLLALSLHAETYPIEVFTLALLYSADWLAKLSSPHTLKYDLEDVRWQDVLSQESLASLLELHTHRIWATKDIIVSQPAPTCSTCKCESLREFWCIQSTALVNRITRPDANLIQLFRQIVLRPAFHQITCPTCLDRLMELGETIETKWTSVRRCTL</sequence>
<keyword evidence="2" id="KW-1185">Reference proteome</keyword>